<dbReference type="AlphaFoldDB" id="A0A075JI40"/>
<evidence type="ECO:0000256" key="1">
    <source>
        <dbReference type="SAM" id="MobiDB-lite"/>
    </source>
</evidence>
<dbReference type="InterPro" id="IPR010640">
    <property type="entry name" value="Low_temperature_requirement_A"/>
</dbReference>
<evidence type="ECO:0000313" key="2">
    <source>
        <dbReference type="EMBL" id="AIF41806.1"/>
    </source>
</evidence>
<dbReference type="EMBL" id="CP008889">
    <property type="protein sequence ID" value="AIF41806.1"/>
    <property type="molecule type" value="Genomic_DNA"/>
</dbReference>
<reference evidence="2 3" key="1">
    <citation type="submission" date="2014-07" db="EMBL/GenBank/DDBJ databases">
        <title>Genome Sequencing of Dermacoccus nishinomiyaensis.</title>
        <authorList>
            <person name="Hong K.W."/>
            <person name="Chan K.G."/>
        </authorList>
    </citation>
    <scope>NUCLEOTIDE SEQUENCE [LARGE SCALE GENOMIC DNA]</scope>
    <source>
        <strain evidence="2 3">M25</strain>
    </source>
</reference>
<protein>
    <recommendedName>
        <fullName evidence="4">Low temperature requirement protein A</fullName>
    </recommendedName>
</protein>
<dbReference type="KEGG" id="dni:HX89_13760"/>
<feature type="region of interest" description="Disordered" evidence="1">
    <location>
        <begin position="1"/>
        <end position="24"/>
    </location>
</feature>
<sequence>MISRMSENSEPGSEAAARDSGSGSVGNLELFFDLVFVYAMAQLTRLVRDDVSWRPHLSPATRPNRRAHTQL</sequence>
<dbReference type="Pfam" id="PF06772">
    <property type="entry name" value="LtrA"/>
    <property type="match status" value="1"/>
</dbReference>
<dbReference type="HOGENOM" id="CLU_2733392_0_0_11"/>
<keyword evidence="3" id="KW-1185">Reference proteome</keyword>
<accession>A0A075JI40</accession>
<name>A0A075JI40_9MICO</name>
<evidence type="ECO:0008006" key="4">
    <source>
        <dbReference type="Google" id="ProtNLM"/>
    </source>
</evidence>
<evidence type="ECO:0000313" key="3">
    <source>
        <dbReference type="Proteomes" id="UP000027986"/>
    </source>
</evidence>
<organism evidence="2 3">
    <name type="scientific">Dermacoccus nishinomiyaensis</name>
    <dbReference type="NCBI Taxonomy" id="1274"/>
    <lineage>
        <taxon>Bacteria</taxon>
        <taxon>Bacillati</taxon>
        <taxon>Actinomycetota</taxon>
        <taxon>Actinomycetes</taxon>
        <taxon>Micrococcales</taxon>
        <taxon>Dermacoccaceae</taxon>
        <taxon>Dermacoccus</taxon>
    </lineage>
</organism>
<gene>
    <name evidence="2" type="ORF">HX89_13760</name>
</gene>
<feature type="compositionally biased region" description="Polar residues" evidence="1">
    <location>
        <begin position="1"/>
        <end position="11"/>
    </location>
</feature>
<dbReference type="Proteomes" id="UP000027986">
    <property type="component" value="Chromosome"/>
</dbReference>
<proteinExistence type="predicted"/>